<keyword evidence="16" id="KW-1185">Reference proteome</keyword>
<dbReference type="Proteomes" id="UP000324176">
    <property type="component" value="Unassembled WGS sequence"/>
</dbReference>
<dbReference type="PATRIC" id="fig|44574.3.peg.660"/>
<comment type="cofactor">
    <cofactor evidence="12">
        <name>heme</name>
        <dbReference type="ChEBI" id="CHEBI:30413"/>
    </cofactor>
    <text evidence="12">The heme is bound between the two transmembrane subunits.</text>
</comment>
<dbReference type="PANTHER" id="PTHR10978:SF5">
    <property type="entry name" value="SUCCINATE DEHYDROGENASE CYTOCHROME B560 SUBUNIT, MITOCHONDRIAL"/>
    <property type="match status" value="1"/>
</dbReference>
<evidence type="ECO:0000256" key="7">
    <source>
        <dbReference type="ARBA" id="ARBA00022723"/>
    </source>
</evidence>
<evidence type="ECO:0000256" key="6">
    <source>
        <dbReference type="ARBA" id="ARBA00022692"/>
    </source>
</evidence>
<accession>A0A0F7KCU2</accession>
<dbReference type="PANTHER" id="PTHR10978">
    <property type="entry name" value="SUCCINATE DEHYDROGENASE CYTOCHROME B560 SUBUNIT"/>
    <property type="match status" value="1"/>
</dbReference>
<evidence type="ECO:0000256" key="4">
    <source>
        <dbReference type="ARBA" id="ARBA00020076"/>
    </source>
</evidence>
<evidence type="ECO:0000256" key="5">
    <source>
        <dbReference type="ARBA" id="ARBA00022617"/>
    </source>
</evidence>
<evidence type="ECO:0000256" key="13">
    <source>
        <dbReference type="SAM" id="Phobius"/>
    </source>
</evidence>
<dbReference type="InterPro" id="IPR000701">
    <property type="entry name" value="SuccDH_FuR_B_TM-su"/>
</dbReference>
<dbReference type="EMBL" id="VNHT01000024">
    <property type="protein sequence ID" value="TYP87716.1"/>
    <property type="molecule type" value="Genomic_DNA"/>
</dbReference>
<evidence type="ECO:0000256" key="2">
    <source>
        <dbReference type="ARBA" id="ARBA00004370"/>
    </source>
</evidence>
<dbReference type="GO" id="GO:0009055">
    <property type="term" value="F:electron transfer activity"/>
    <property type="evidence" value="ECO:0007669"/>
    <property type="project" value="InterPro"/>
</dbReference>
<reference evidence="15 17" key="3">
    <citation type="submission" date="2019-07" db="EMBL/GenBank/DDBJ databases">
        <title>Active sludge and wastewater microbial communities from Klosterneuburg, Austria.</title>
        <authorList>
            <person name="Wagner M."/>
        </authorList>
    </citation>
    <scope>NUCLEOTIDE SEQUENCE [LARGE SCALE GENOMIC DNA]</scope>
    <source>
        <strain evidence="15 17">Nm2</strain>
    </source>
</reference>
<dbReference type="InterPro" id="IPR034804">
    <property type="entry name" value="SQR/QFR_C/D"/>
</dbReference>
<dbReference type="PIRSF" id="PIRSF000178">
    <property type="entry name" value="SDH_cyt_b560"/>
    <property type="match status" value="1"/>
</dbReference>
<feature type="binding site" description="axial binding residue" evidence="12">
    <location>
        <position position="85"/>
    </location>
    <ligand>
        <name>heme</name>
        <dbReference type="ChEBI" id="CHEBI:30413"/>
        <note>ligand shared with second transmembrane subunit</note>
    </ligand>
    <ligandPart>
        <name>Fe</name>
        <dbReference type="ChEBI" id="CHEBI:18248"/>
    </ligandPart>
</feature>
<keyword evidence="10 13" id="KW-0472">Membrane</keyword>
<evidence type="ECO:0000256" key="11">
    <source>
        <dbReference type="ARBA" id="ARBA00025912"/>
    </source>
</evidence>
<sequence>MEAKFQRKRPKYLNLLKIKQPLPAQVSILHRISGVLLFFPGIPLLLCSLQKLLGSPEGFAQLQLILANPLVKGALLLPIWFFMHHFCAGMRYLALDLHYGTSLQQARLNSKIVLIMGFVLTALVGALLW</sequence>
<comment type="function">
    <text evidence="1">Membrane-anchoring subunit of succinate dehydrogenase (SDH).</text>
</comment>
<evidence type="ECO:0000256" key="9">
    <source>
        <dbReference type="ARBA" id="ARBA00023004"/>
    </source>
</evidence>
<feature type="transmembrane region" description="Helical" evidence="13">
    <location>
        <begin position="112"/>
        <end position="128"/>
    </location>
</feature>
<dbReference type="Gene3D" id="1.20.1300.10">
    <property type="entry name" value="Fumarate reductase/succinate dehydrogenase, transmembrane subunit"/>
    <property type="match status" value="1"/>
</dbReference>
<feature type="transmembrane region" description="Helical" evidence="13">
    <location>
        <begin position="62"/>
        <end position="83"/>
    </location>
</feature>
<evidence type="ECO:0000313" key="16">
    <source>
        <dbReference type="Proteomes" id="UP000034156"/>
    </source>
</evidence>
<proteinExistence type="inferred from homology"/>
<comment type="subcellular location">
    <subcellularLocation>
        <location evidence="2">Membrane</location>
    </subcellularLocation>
</comment>
<reference evidence="14 16" key="2">
    <citation type="journal article" date="2016" name="Genome Announc.">
        <title>Genome Sequence of Nitrosomonas communis Strain Nm2, a Mesophilic Ammonia-Oxidizing Bacterium Isolated from Mediterranean Soil.</title>
        <authorList>
            <person name="Kozlowski J.A."/>
            <person name="Kits K.D."/>
            <person name="Stein L.Y."/>
        </authorList>
    </citation>
    <scope>NUCLEOTIDE SEQUENCE [LARGE SCALE GENOMIC DNA]</scope>
    <source>
        <strain evidence="14 16">Nm2</strain>
    </source>
</reference>
<organism evidence="14 16">
    <name type="scientific">Nitrosomonas communis</name>
    <dbReference type="NCBI Taxonomy" id="44574"/>
    <lineage>
        <taxon>Bacteria</taxon>
        <taxon>Pseudomonadati</taxon>
        <taxon>Pseudomonadota</taxon>
        <taxon>Betaproteobacteria</taxon>
        <taxon>Nitrosomonadales</taxon>
        <taxon>Nitrosomonadaceae</taxon>
        <taxon>Nitrosomonas</taxon>
    </lineage>
</organism>
<dbReference type="NCBIfam" id="TIGR02970">
    <property type="entry name" value="succ_dehyd_cytB"/>
    <property type="match status" value="1"/>
</dbReference>
<dbReference type="GO" id="GO:0046872">
    <property type="term" value="F:metal ion binding"/>
    <property type="evidence" value="ECO:0007669"/>
    <property type="project" value="UniProtKB-KW"/>
</dbReference>
<dbReference type="GO" id="GO:0005886">
    <property type="term" value="C:plasma membrane"/>
    <property type="evidence" value="ECO:0007669"/>
    <property type="project" value="TreeGrafter"/>
</dbReference>
<evidence type="ECO:0000313" key="14">
    <source>
        <dbReference type="EMBL" id="AKH36963.1"/>
    </source>
</evidence>
<dbReference type="RefSeq" id="WP_046849060.1">
    <property type="nucleotide sequence ID" value="NZ_CBDIPD010000112.1"/>
</dbReference>
<dbReference type="GO" id="GO:0006099">
    <property type="term" value="P:tricarboxylic acid cycle"/>
    <property type="evidence" value="ECO:0007669"/>
    <property type="project" value="InterPro"/>
</dbReference>
<dbReference type="OrthoDB" id="9799441at2"/>
<name>A0A0F7KCU2_9PROT</name>
<keyword evidence="5 12" id="KW-0349">Heme</keyword>
<evidence type="ECO:0000313" key="17">
    <source>
        <dbReference type="Proteomes" id="UP000324176"/>
    </source>
</evidence>
<dbReference type="SUPFAM" id="SSF81343">
    <property type="entry name" value="Fumarate reductase respiratory complex transmembrane subunits"/>
    <property type="match status" value="1"/>
</dbReference>
<evidence type="ECO:0000256" key="3">
    <source>
        <dbReference type="ARBA" id="ARBA00007244"/>
    </source>
</evidence>
<dbReference type="AlphaFoldDB" id="A0A0F7KCU2"/>
<protein>
    <recommendedName>
        <fullName evidence="4">Succinate dehydrogenase cytochrome b556 subunit</fullName>
    </recommendedName>
</protein>
<dbReference type="InterPro" id="IPR014314">
    <property type="entry name" value="Succ_DH_cytb556"/>
</dbReference>
<dbReference type="KEGG" id="nco:AAW31_02770"/>
<evidence type="ECO:0000256" key="8">
    <source>
        <dbReference type="ARBA" id="ARBA00022989"/>
    </source>
</evidence>
<evidence type="ECO:0000256" key="12">
    <source>
        <dbReference type="PIRSR" id="PIRSR000178-1"/>
    </source>
</evidence>
<evidence type="ECO:0000256" key="10">
    <source>
        <dbReference type="ARBA" id="ARBA00023136"/>
    </source>
</evidence>
<gene>
    <name evidence="14" type="ORF">AAW31_02770</name>
    <name evidence="15" type="ORF">BCL69_102439</name>
</gene>
<dbReference type="Proteomes" id="UP000034156">
    <property type="component" value="Chromosome"/>
</dbReference>
<keyword evidence="6 13" id="KW-0812">Transmembrane</keyword>
<keyword evidence="8 13" id="KW-1133">Transmembrane helix</keyword>
<comment type="subunit">
    <text evidence="11">Part of an enzyme complex containing four subunits: a flavoprotein, an iron-sulfur protein, plus two membrane-anchoring proteins, SdhC and SdhD. The complex can form homotrimers.</text>
</comment>
<dbReference type="EMBL" id="CP011451">
    <property type="protein sequence ID" value="AKH36963.1"/>
    <property type="molecule type" value="Genomic_DNA"/>
</dbReference>
<evidence type="ECO:0000256" key="1">
    <source>
        <dbReference type="ARBA" id="ARBA00004050"/>
    </source>
</evidence>
<comment type="similarity">
    <text evidence="3">Belongs to the cytochrome b560 family.</text>
</comment>
<reference evidence="16" key="1">
    <citation type="submission" date="2015-05" db="EMBL/GenBank/DDBJ databases">
        <title>Draft genome of Nitrosomonas communis strain Nm2.</title>
        <authorList>
            <person name="Kozlowski J.A."/>
            <person name="Kits K.D."/>
            <person name="Stein L.Y."/>
        </authorList>
    </citation>
    <scope>NUCLEOTIDE SEQUENCE [LARGE SCALE GENOMIC DNA]</scope>
    <source>
        <strain evidence="16">Nm2</strain>
    </source>
</reference>
<dbReference type="Pfam" id="PF01127">
    <property type="entry name" value="Sdh_cyt"/>
    <property type="match status" value="1"/>
</dbReference>
<dbReference type="CDD" id="cd03499">
    <property type="entry name" value="SQR_TypeC_SdhC"/>
    <property type="match status" value="1"/>
</dbReference>
<evidence type="ECO:0000313" key="15">
    <source>
        <dbReference type="EMBL" id="TYP87716.1"/>
    </source>
</evidence>
<keyword evidence="9 12" id="KW-0408">Iron</keyword>
<keyword evidence="7 12" id="KW-0479">Metal-binding</keyword>
<feature type="transmembrane region" description="Helical" evidence="13">
    <location>
        <begin position="21"/>
        <end position="42"/>
    </location>
</feature>